<accession>A0A8J7V0V0</accession>
<gene>
    <name evidence="1" type="ORF">KAJ83_00290</name>
</gene>
<sequence length="145" mass="16855">MQVTRIDHESRLILRLWRGRISPLDILASIRQAAEGARSDILYRDLCIFDASIAEIDPRTLQNFRAEVAGLRVDEKLHRSRVAFYSAAPHDEPLLRLWVQMRDYEGAGIEARTFHDLNETAKWLEIDTALLRRRLVEMIGFKEPT</sequence>
<name>A0A8J7V0V0_9PROT</name>
<protein>
    <submittedName>
        <fullName evidence="1">Uncharacterized protein</fullName>
    </submittedName>
</protein>
<comment type="caution">
    <text evidence="1">The sequence shown here is derived from an EMBL/GenBank/DDBJ whole genome shotgun (WGS) entry which is preliminary data.</text>
</comment>
<dbReference type="RefSeq" id="WP_210680021.1">
    <property type="nucleotide sequence ID" value="NZ_JAGMWN010000001.1"/>
</dbReference>
<dbReference type="Proteomes" id="UP000672602">
    <property type="component" value="Unassembled WGS sequence"/>
</dbReference>
<organism evidence="1 2">
    <name type="scientific">Marivibrio halodurans</name>
    <dbReference type="NCBI Taxonomy" id="2039722"/>
    <lineage>
        <taxon>Bacteria</taxon>
        <taxon>Pseudomonadati</taxon>
        <taxon>Pseudomonadota</taxon>
        <taxon>Alphaproteobacteria</taxon>
        <taxon>Rhodospirillales</taxon>
        <taxon>Rhodospirillaceae</taxon>
        <taxon>Marivibrio</taxon>
    </lineage>
</organism>
<proteinExistence type="predicted"/>
<dbReference type="EMBL" id="JAGMWN010000001">
    <property type="protein sequence ID" value="MBP5855431.1"/>
    <property type="molecule type" value="Genomic_DNA"/>
</dbReference>
<evidence type="ECO:0000313" key="2">
    <source>
        <dbReference type="Proteomes" id="UP000672602"/>
    </source>
</evidence>
<reference evidence="1" key="1">
    <citation type="submission" date="2021-04" db="EMBL/GenBank/DDBJ databases">
        <authorList>
            <person name="Zhang D.-C."/>
        </authorList>
    </citation>
    <scope>NUCLEOTIDE SEQUENCE</scope>
    <source>
        <strain evidence="1">CGMCC 1.15697</strain>
    </source>
</reference>
<keyword evidence="2" id="KW-1185">Reference proteome</keyword>
<dbReference type="AlphaFoldDB" id="A0A8J7V0V0"/>
<evidence type="ECO:0000313" key="1">
    <source>
        <dbReference type="EMBL" id="MBP5855431.1"/>
    </source>
</evidence>